<dbReference type="GO" id="GO:0017118">
    <property type="term" value="F:lipoyltransferase activity"/>
    <property type="evidence" value="ECO:0007669"/>
    <property type="project" value="TreeGrafter"/>
</dbReference>
<dbReference type="InterPro" id="IPR045864">
    <property type="entry name" value="aa-tRNA-synth_II/BPL/LPL"/>
</dbReference>
<dbReference type="GO" id="GO:0009249">
    <property type="term" value="P:protein lipoylation"/>
    <property type="evidence" value="ECO:0007669"/>
    <property type="project" value="InterPro"/>
</dbReference>
<evidence type="ECO:0000313" key="5">
    <source>
        <dbReference type="Proteomes" id="UP000887563"/>
    </source>
</evidence>
<reference evidence="6" key="1">
    <citation type="submission" date="2022-11" db="UniProtKB">
        <authorList>
            <consortium name="WormBaseParasite"/>
        </authorList>
    </citation>
    <scope>IDENTIFICATION</scope>
</reference>
<accession>A0A914NQI0</accession>
<evidence type="ECO:0000256" key="3">
    <source>
        <dbReference type="SAM" id="SignalP"/>
    </source>
</evidence>
<dbReference type="SUPFAM" id="SSF55681">
    <property type="entry name" value="Class II aaRS and biotin synthetases"/>
    <property type="match status" value="1"/>
</dbReference>
<comment type="similarity">
    <text evidence="2">Belongs to the LplA family.</text>
</comment>
<dbReference type="PANTHER" id="PTHR12561">
    <property type="entry name" value="LIPOATE-PROTEIN LIGASE"/>
    <property type="match status" value="1"/>
</dbReference>
<sequence length="139" mass="16309">MRSSSKLLLQIFASTFEFLKLVASLLQVFNFQNLKHICFNLKNTSILKNINVLQLLQDWGFPEMNSTSVVIGRYQNQFIEANVKFCEENNIKLVRRYRCGGAVYYDEGNFNFSILTSQDRHNRKENLQKLAKQLNMDFN</sequence>
<protein>
    <submittedName>
        <fullName evidence="6">BPL/LPL catalytic domain-containing protein</fullName>
    </submittedName>
</protein>
<dbReference type="Pfam" id="PF21948">
    <property type="entry name" value="LplA-B_cat"/>
    <property type="match status" value="1"/>
</dbReference>
<organism evidence="5 6">
    <name type="scientific">Meloidogyne incognita</name>
    <name type="common">Southern root-knot nematode worm</name>
    <name type="synonym">Oxyuris incognita</name>
    <dbReference type="NCBI Taxonomy" id="6306"/>
    <lineage>
        <taxon>Eukaryota</taxon>
        <taxon>Metazoa</taxon>
        <taxon>Ecdysozoa</taxon>
        <taxon>Nematoda</taxon>
        <taxon>Chromadorea</taxon>
        <taxon>Rhabditida</taxon>
        <taxon>Tylenchina</taxon>
        <taxon>Tylenchomorpha</taxon>
        <taxon>Tylenchoidea</taxon>
        <taxon>Meloidogynidae</taxon>
        <taxon>Meloidogyninae</taxon>
        <taxon>Meloidogyne</taxon>
        <taxon>Meloidogyne incognita group</taxon>
    </lineage>
</organism>
<dbReference type="InterPro" id="IPR004562">
    <property type="entry name" value="LipoylTrfase_LipoateP_Ligase"/>
</dbReference>
<evidence type="ECO:0000313" key="6">
    <source>
        <dbReference type="WBParaSite" id="Minc3s06815g40359"/>
    </source>
</evidence>
<name>A0A914NQI0_MELIC</name>
<feature type="chain" id="PRO_5037709797" evidence="3">
    <location>
        <begin position="25"/>
        <end position="139"/>
    </location>
</feature>
<proteinExistence type="inferred from homology"/>
<dbReference type="PANTHER" id="PTHR12561:SF3">
    <property type="entry name" value="LIPOYLTRANSFERASE 1, MITOCHONDRIAL"/>
    <property type="match status" value="1"/>
</dbReference>
<dbReference type="PROSITE" id="PS51733">
    <property type="entry name" value="BPL_LPL_CATALYTIC"/>
    <property type="match status" value="1"/>
</dbReference>
<dbReference type="WBParaSite" id="Minc3s06815g40359">
    <property type="protein sequence ID" value="Minc3s06815g40359"/>
    <property type="gene ID" value="Minc3s06815g40359"/>
</dbReference>
<evidence type="ECO:0000259" key="4">
    <source>
        <dbReference type="PROSITE" id="PS51733"/>
    </source>
</evidence>
<dbReference type="Proteomes" id="UP000887563">
    <property type="component" value="Unplaced"/>
</dbReference>
<evidence type="ECO:0000256" key="2">
    <source>
        <dbReference type="ARBA" id="ARBA00008242"/>
    </source>
</evidence>
<comment type="pathway">
    <text evidence="1">Protein modification; protein lipoylation via exogenous pathway; protein N(6)-(lipoyl)lysine from lipoate: step 2/2.</text>
</comment>
<dbReference type="InterPro" id="IPR004143">
    <property type="entry name" value="BPL_LPL_catalytic"/>
</dbReference>
<dbReference type="AlphaFoldDB" id="A0A914NQI0"/>
<evidence type="ECO:0000256" key="1">
    <source>
        <dbReference type="ARBA" id="ARBA00005085"/>
    </source>
</evidence>
<dbReference type="GO" id="GO:0005737">
    <property type="term" value="C:cytoplasm"/>
    <property type="evidence" value="ECO:0007669"/>
    <property type="project" value="TreeGrafter"/>
</dbReference>
<keyword evidence="3" id="KW-0732">Signal</keyword>
<dbReference type="Gene3D" id="3.30.930.10">
    <property type="entry name" value="Bira Bifunctional Protein, Domain 2"/>
    <property type="match status" value="1"/>
</dbReference>
<feature type="domain" description="BPL/LPL catalytic" evidence="4">
    <location>
        <begin position="50"/>
        <end position="139"/>
    </location>
</feature>
<feature type="signal peptide" evidence="3">
    <location>
        <begin position="1"/>
        <end position="24"/>
    </location>
</feature>
<keyword evidence="5" id="KW-1185">Reference proteome</keyword>